<protein>
    <submittedName>
        <fullName evidence="3">Uncharacterized protein</fullName>
    </submittedName>
</protein>
<reference evidence="3" key="2">
    <citation type="submission" date="2021-08" db="EMBL/GenBank/DDBJ databases">
        <authorList>
            <person name="Tani A."/>
            <person name="Ola A."/>
            <person name="Ogura Y."/>
            <person name="Katsura K."/>
            <person name="Hayashi T."/>
        </authorList>
    </citation>
    <scope>NUCLEOTIDE SEQUENCE</scope>
    <source>
        <strain evidence="3">NBRC 15686</strain>
    </source>
</reference>
<evidence type="ECO:0000256" key="2">
    <source>
        <dbReference type="SAM" id="SignalP"/>
    </source>
</evidence>
<comment type="caution">
    <text evidence="3">The sequence shown here is derived from an EMBL/GenBank/DDBJ whole genome shotgun (WGS) entry which is preliminary data.</text>
</comment>
<organism evidence="3 4">
    <name type="scientific">Methylorubrum aminovorans</name>
    <dbReference type="NCBI Taxonomy" id="269069"/>
    <lineage>
        <taxon>Bacteria</taxon>
        <taxon>Pseudomonadati</taxon>
        <taxon>Pseudomonadota</taxon>
        <taxon>Alphaproteobacteria</taxon>
        <taxon>Hyphomicrobiales</taxon>
        <taxon>Methylobacteriaceae</taxon>
        <taxon>Methylorubrum</taxon>
    </lineage>
</organism>
<keyword evidence="4" id="KW-1185">Reference proteome</keyword>
<gene>
    <name evidence="3" type="ORF">LNAOJCKE_5392</name>
</gene>
<reference evidence="3" key="1">
    <citation type="journal article" date="2021" name="Front. Microbiol.">
        <title>Comprehensive Comparative Genomics and Phenotyping of Methylobacterium Species.</title>
        <authorList>
            <person name="Alessa O."/>
            <person name="Ogura Y."/>
            <person name="Fujitani Y."/>
            <person name="Takami H."/>
            <person name="Hayashi T."/>
            <person name="Sahin N."/>
            <person name="Tani A."/>
        </authorList>
    </citation>
    <scope>NUCLEOTIDE SEQUENCE</scope>
    <source>
        <strain evidence="3">NBRC 15686</strain>
    </source>
</reference>
<feature type="signal peptide" evidence="2">
    <location>
        <begin position="1"/>
        <end position="22"/>
    </location>
</feature>
<dbReference type="EMBL" id="BPRC01000045">
    <property type="protein sequence ID" value="GJE68156.1"/>
    <property type="molecule type" value="Genomic_DNA"/>
</dbReference>
<proteinExistence type="predicted"/>
<sequence length="100" mass="10405">MRRAYLGTLILFAVLAVTSAVAQSFVDSDLDSGSGMPRDKARSRRLNLGAAAGAADTYTIPQVLHRSGNFGPAGPRHSGGRRTGRTSGDSILDRGICVGC</sequence>
<accession>A0ABQ4ULK6</accession>
<name>A0ABQ4ULK6_9HYPH</name>
<dbReference type="Proteomes" id="UP001055039">
    <property type="component" value="Unassembled WGS sequence"/>
</dbReference>
<keyword evidence="2" id="KW-0732">Signal</keyword>
<feature type="region of interest" description="Disordered" evidence="1">
    <location>
        <begin position="64"/>
        <end position="100"/>
    </location>
</feature>
<evidence type="ECO:0000313" key="3">
    <source>
        <dbReference type="EMBL" id="GJE68156.1"/>
    </source>
</evidence>
<feature type="chain" id="PRO_5045633037" evidence="2">
    <location>
        <begin position="23"/>
        <end position="100"/>
    </location>
</feature>
<evidence type="ECO:0000313" key="4">
    <source>
        <dbReference type="Proteomes" id="UP001055039"/>
    </source>
</evidence>
<evidence type="ECO:0000256" key="1">
    <source>
        <dbReference type="SAM" id="MobiDB-lite"/>
    </source>
</evidence>